<organism evidence="2 3">
    <name type="scientific">Pararge aegeria aegeria</name>
    <dbReference type="NCBI Taxonomy" id="348720"/>
    <lineage>
        <taxon>Eukaryota</taxon>
        <taxon>Metazoa</taxon>
        <taxon>Ecdysozoa</taxon>
        <taxon>Arthropoda</taxon>
        <taxon>Hexapoda</taxon>
        <taxon>Insecta</taxon>
        <taxon>Pterygota</taxon>
        <taxon>Neoptera</taxon>
        <taxon>Endopterygota</taxon>
        <taxon>Lepidoptera</taxon>
        <taxon>Glossata</taxon>
        <taxon>Ditrysia</taxon>
        <taxon>Papilionoidea</taxon>
        <taxon>Nymphalidae</taxon>
        <taxon>Satyrinae</taxon>
        <taxon>Satyrini</taxon>
        <taxon>Parargina</taxon>
        <taxon>Pararge</taxon>
    </lineage>
</organism>
<dbReference type="AlphaFoldDB" id="A0A8S4RY59"/>
<keyword evidence="3" id="KW-1185">Reference proteome</keyword>
<evidence type="ECO:0000313" key="2">
    <source>
        <dbReference type="EMBL" id="CAH2242121.1"/>
    </source>
</evidence>
<proteinExistence type="predicted"/>
<sequence length="90" mass="9562">MAVVVPWTSSACPTITNIMQWSAESAVAPVLVTARGVEPSISSSHNRSHPYSTSVVHFGEGSGSRNGEHLRAHCDARPASPGVIDEHFHT</sequence>
<evidence type="ECO:0000313" key="3">
    <source>
        <dbReference type="Proteomes" id="UP000838756"/>
    </source>
</evidence>
<feature type="compositionally biased region" description="Polar residues" evidence="1">
    <location>
        <begin position="40"/>
        <end position="55"/>
    </location>
</feature>
<dbReference type="EMBL" id="CAKXAJ010025625">
    <property type="protein sequence ID" value="CAH2242121.1"/>
    <property type="molecule type" value="Genomic_DNA"/>
</dbReference>
<protein>
    <submittedName>
        <fullName evidence="2">Jg22813 protein</fullName>
    </submittedName>
</protein>
<dbReference type="Proteomes" id="UP000838756">
    <property type="component" value="Unassembled WGS sequence"/>
</dbReference>
<feature type="region of interest" description="Disordered" evidence="1">
    <location>
        <begin position="40"/>
        <end position="90"/>
    </location>
</feature>
<gene>
    <name evidence="2" type="primary">jg22813</name>
    <name evidence="2" type="ORF">PAEG_LOCUS18478</name>
</gene>
<accession>A0A8S4RY59</accession>
<name>A0A8S4RY59_9NEOP</name>
<comment type="caution">
    <text evidence="2">The sequence shown here is derived from an EMBL/GenBank/DDBJ whole genome shotgun (WGS) entry which is preliminary data.</text>
</comment>
<reference evidence="2" key="1">
    <citation type="submission" date="2022-03" db="EMBL/GenBank/DDBJ databases">
        <authorList>
            <person name="Lindestad O."/>
        </authorList>
    </citation>
    <scope>NUCLEOTIDE SEQUENCE</scope>
</reference>
<feature type="compositionally biased region" description="Basic and acidic residues" evidence="1">
    <location>
        <begin position="66"/>
        <end position="76"/>
    </location>
</feature>
<evidence type="ECO:0000256" key="1">
    <source>
        <dbReference type="SAM" id="MobiDB-lite"/>
    </source>
</evidence>